<dbReference type="Pfam" id="PF04542">
    <property type="entry name" value="Sigma70_r2"/>
    <property type="match status" value="1"/>
</dbReference>
<evidence type="ECO:0000259" key="7">
    <source>
        <dbReference type="Pfam" id="PF08281"/>
    </source>
</evidence>
<gene>
    <name evidence="8" type="ORF">COW24_04155</name>
</gene>
<evidence type="ECO:0000256" key="2">
    <source>
        <dbReference type="ARBA" id="ARBA00023015"/>
    </source>
</evidence>
<organism evidence="8 9">
    <name type="scientific">Candidatus Kerfeldbacteria bacterium CG15_BIG_FIL_POST_REV_8_21_14_020_45_12</name>
    <dbReference type="NCBI Taxonomy" id="2014247"/>
    <lineage>
        <taxon>Bacteria</taxon>
        <taxon>Candidatus Kerfeldiibacteriota</taxon>
    </lineage>
</organism>
<evidence type="ECO:0000313" key="8">
    <source>
        <dbReference type="EMBL" id="PIW36657.1"/>
    </source>
</evidence>
<keyword evidence="3" id="KW-0731">Sigma factor</keyword>
<dbReference type="Proteomes" id="UP000230292">
    <property type="component" value="Unassembled WGS sequence"/>
</dbReference>
<dbReference type="InterPro" id="IPR013249">
    <property type="entry name" value="RNA_pol_sigma70_r4_t2"/>
</dbReference>
<feature type="domain" description="RNA polymerase sigma-70 region 2" evidence="6">
    <location>
        <begin position="37"/>
        <end position="104"/>
    </location>
</feature>
<dbReference type="InterPro" id="IPR014284">
    <property type="entry name" value="RNA_pol_sigma-70_dom"/>
</dbReference>
<dbReference type="InterPro" id="IPR036388">
    <property type="entry name" value="WH-like_DNA-bd_sf"/>
</dbReference>
<dbReference type="InterPro" id="IPR007627">
    <property type="entry name" value="RNA_pol_sigma70_r2"/>
</dbReference>
<comment type="caution">
    <text evidence="8">The sequence shown here is derived from an EMBL/GenBank/DDBJ whole genome shotgun (WGS) entry which is preliminary data.</text>
</comment>
<evidence type="ECO:0000259" key="6">
    <source>
        <dbReference type="Pfam" id="PF04542"/>
    </source>
</evidence>
<protein>
    <recommendedName>
        <fullName evidence="10">RNA polymerase subunit sigma-24</fullName>
    </recommendedName>
</protein>
<dbReference type="CDD" id="cd06171">
    <property type="entry name" value="Sigma70_r4"/>
    <property type="match status" value="1"/>
</dbReference>
<evidence type="ECO:0000256" key="5">
    <source>
        <dbReference type="ARBA" id="ARBA00023163"/>
    </source>
</evidence>
<dbReference type="NCBIfam" id="TIGR02937">
    <property type="entry name" value="sigma70-ECF"/>
    <property type="match status" value="1"/>
</dbReference>
<evidence type="ECO:0000256" key="3">
    <source>
        <dbReference type="ARBA" id="ARBA00023082"/>
    </source>
</evidence>
<evidence type="ECO:0000313" key="9">
    <source>
        <dbReference type="Proteomes" id="UP000230292"/>
    </source>
</evidence>
<dbReference type="GO" id="GO:0006352">
    <property type="term" value="P:DNA-templated transcription initiation"/>
    <property type="evidence" value="ECO:0007669"/>
    <property type="project" value="InterPro"/>
</dbReference>
<comment type="similarity">
    <text evidence="1">Belongs to the sigma-70 factor family. ECF subfamily.</text>
</comment>
<dbReference type="EMBL" id="PFGC01000043">
    <property type="protein sequence ID" value="PIW36657.1"/>
    <property type="molecule type" value="Genomic_DNA"/>
</dbReference>
<dbReference type="GO" id="GO:0016987">
    <property type="term" value="F:sigma factor activity"/>
    <property type="evidence" value="ECO:0007669"/>
    <property type="project" value="UniProtKB-KW"/>
</dbReference>
<dbReference type="InterPro" id="IPR039425">
    <property type="entry name" value="RNA_pol_sigma-70-like"/>
</dbReference>
<keyword evidence="5" id="KW-0804">Transcription</keyword>
<sequence length="197" mass="22655">MFATLRSLTSFAWIVPQTDQQLIDSANKGDNSAYEQLYQRHVRLLHGYLYKRLGSAADADDICQEAFIKAFQKLGQYRGDASFKNWLFQIAKNLIVDHWRSQSKCTTVPIDEFFNLGREPITPEAEAAEIKSQERTAKQLNNILNQLPEDYRKIIELRFLQGCSIREAANQIGISEANAKVRQYRAIKKAQDLLKNE</sequence>
<evidence type="ECO:0000256" key="1">
    <source>
        <dbReference type="ARBA" id="ARBA00010641"/>
    </source>
</evidence>
<dbReference type="SUPFAM" id="SSF88946">
    <property type="entry name" value="Sigma2 domain of RNA polymerase sigma factors"/>
    <property type="match status" value="1"/>
</dbReference>
<dbReference type="PANTHER" id="PTHR43133">
    <property type="entry name" value="RNA POLYMERASE ECF-TYPE SIGMA FACTO"/>
    <property type="match status" value="1"/>
</dbReference>
<dbReference type="InterPro" id="IPR013324">
    <property type="entry name" value="RNA_pol_sigma_r3/r4-like"/>
</dbReference>
<evidence type="ECO:0008006" key="10">
    <source>
        <dbReference type="Google" id="ProtNLM"/>
    </source>
</evidence>
<dbReference type="SUPFAM" id="SSF88659">
    <property type="entry name" value="Sigma3 and sigma4 domains of RNA polymerase sigma factors"/>
    <property type="match status" value="1"/>
</dbReference>
<keyword evidence="4" id="KW-0238">DNA-binding</keyword>
<dbReference type="PANTHER" id="PTHR43133:SF8">
    <property type="entry name" value="RNA POLYMERASE SIGMA FACTOR HI_1459-RELATED"/>
    <property type="match status" value="1"/>
</dbReference>
<reference evidence="8 9" key="1">
    <citation type="submission" date="2017-09" db="EMBL/GenBank/DDBJ databases">
        <title>Depth-based differentiation of microbial function through sediment-hosted aquifers and enrichment of novel symbionts in the deep terrestrial subsurface.</title>
        <authorList>
            <person name="Probst A.J."/>
            <person name="Ladd B."/>
            <person name="Jarett J.K."/>
            <person name="Geller-Mcgrath D.E."/>
            <person name="Sieber C.M."/>
            <person name="Emerson J.B."/>
            <person name="Anantharaman K."/>
            <person name="Thomas B.C."/>
            <person name="Malmstrom R."/>
            <person name="Stieglmeier M."/>
            <person name="Klingl A."/>
            <person name="Woyke T."/>
            <person name="Ryan C.M."/>
            <person name="Banfield J.F."/>
        </authorList>
    </citation>
    <scope>NUCLEOTIDE SEQUENCE [LARGE SCALE GENOMIC DNA]</scope>
    <source>
        <strain evidence="8">CG15_BIG_FIL_POST_REV_8_21_14_020_45_12</strain>
    </source>
</reference>
<dbReference type="GO" id="GO:0003677">
    <property type="term" value="F:DNA binding"/>
    <property type="evidence" value="ECO:0007669"/>
    <property type="project" value="UniProtKB-KW"/>
</dbReference>
<feature type="domain" description="RNA polymerase sigma factor 70 region 4 type 2" evidence="7">
    <location>
        <begin position="139"/>
        <end position="189"/>
    </location>
</feature>
<evidence type="ECO:0000256" key="4">
    <source>
        <dbReference type="ARBA" id="ARBA00023125"/>
    </source>
</evidence>
<name>A0A2M7H340_9BACT</name>
<dbReference type="InterPro" id="IPR013325">
    <property type="entry name" value="RNA_pol_sigma_r2"/>
</dbReference>
<dbReference type="AlphaFoldDB" id="A0A2M7H340"/>
<accession>A0A2M7H340</accession>
<keyword evidence="2" id="KW-0805">Transcription regulation</keyword>
<proteinExistence type="inferred from homology"/>
<dbReference type="Gene3D" id="1.10.1740.10">
    <property type="match status" value="1"/>
</dbReference>
<dbReference type="Pfam" id="PF08281">
    <property type="entry name" value="Sigma70_r4_2"/>
    <property type="match status" value="1"/>
</dbReference>
<dbReference type="Gene3D" id="1.10.10.10">
    <property type="entry name" value="Winged helix-like DNA-binding domain superfamily/Winged helix DNA-binding domain"/>
    <property type="match status" value="1"/>
</dbReference>